<feature type="signal peptide" evidence="1">
    <location>
        <begin position="1"/>
        <end position="21"/>
    </location>
</feature>
<evidence type="ECO:0000313" key="2">
    <source>
        <dbReference type="EMBL" id="APW65241.1"/>
    </source>
</evidence>
<dbReference type="RefSeq" id="WP_076085202.1">
    <property type="nucleotide sequence ID" value="NZ_CP019070.1"/>
</dbReference>
<keyword evidence="1" id="KW-0732">Signal</keyword>
<sequence>MLKKSFIYSGLLVLTISSMYAKSIDDVVVETINQNYSIKALESSINIAQEQIELSTKWKNPTLSFGATDIQLNDITARDIEPMQAQFIGISQVIPIGDKLKIEKKIAQDDYQISKYEVEDKKLQLKSKIYEYIYNIKLLEERLKLFEKYKSNTKKLEKLLKELYKYNKANQAQILKTQIMNQELNLKSQNLQTMINTLNLKLEQITYSKQENIEFDNKLKNIKLNENTETHPKLLSILQVSKKFDNISTLEKEKKNSDIKVNLAYFQRDSKYEDYVNISFAIPLSVRGSEDIKSRKAKFKAMEISHKFKDMKLTFENKIKTFQQNMDDAHITYNIIKKDILPKFNQLQKIIENYNSFSSYKNMDSKALINNLNEIIKYELKVVDEKQKYFTALSKSIYFTKEIK</sequence>
<dbReference type="SUPFAM" id="SSF56954">
    <property type="entry name" value="Outer membrane efflux proteins (OEP)"/>
    <property type="match status" value="1"/>
</dbReference>
<proteinExistence type="predicted"/>
<dbReference type="Gene3D" id="1.20.1600.10">
    <property type="entry name" value="Outer membrane efflux proteins (OEP)"/>
    <property type="match status" value="1"/>
</dbReference>
<evidence type="ECO:0000313" key="3">
    <source>
        <dbReference type="Proteomes" id="UP000186074"/>
    </source>
</evidence>
<organism evidence="2 3">
    <name type="scientific">Poseidonibacter parvus</name>
    <dbReference type="NCBI Taxonomy" id="1850254"/>
    <lineage>
        <taxon>Bacteria</taxon>
        <taxon>Pseudomonadati</taxon>
        <taxon>Campylobacterota</taxon>
        <taxon>Epsilonproteobacteria</taxon>
        <taxon>Campylobacterales</taxon>
        <taxon>Arcobacteraceae</taxon>
        <taxon>Poseidonibacter</taxon>
    </lineage>
</organism>
<dbReference type="OrthoDB" id="5332769at2"/>
<keyword evidence="3" id="KW-1185">Reference proteome</keyword>
<dbReference type="STRING" id="1850254.LPB137_04965"/>
<evidence type="ECO:0000256" key="1">
    <source>
        <dbReference type="SAM" id="SignalP"/>
    </source>
</evidence>
<dbReference type="KEGG" id="alp:LPB137_04965"/>
<evidence type="ECO:0008006" key="4">
    <source>
        <dbReference type="Google" id="ProtNLM"/>
    </source>
</evidence>
<dbReference type="Proteomes" id="UP000186074">
    <property type="component" value="Chromosome"/>
</dbReference>
<dbReference type="AlphaFoldDB" id="A0A1P8KL20"/>
<gene>
    <name evidence="2" type="ORF">LPB137_04965</name>
</gene>
<dbReference type="EMBL" id="CP019070">
    <property type="protein sequence ID" value="APW65241.1"/>
    <property type="molecule type" value="Genomic_DNA"/>
</dbReference>
<name>A0A1P8KL20_9BACT</name>
<feature type="chain" id="PRO_5013360733" description="Transporter" evidence="1">
    <location>
        <begin position="22"/>
        <end position="404"/>
    </location>
</feature>
<reference evidence="2 3" key="1">
    <citation type="submission" date="2017-01" db="EMBL/GenBank/DDBJ databases">
        <title>Genome sequencing of Arcobacter sp. LPB0137.</title>
        <authorList>
            <person name="Lee G.-W."/>
            <person name="Yi H."/>
        </authorList>
    </citation>
    <scope>NUCLEOTIDE SEQUENCE [LARGE SCALE GENOMIC DNA]</scope>
    <source>
        <strain evidence="2 3">LPB0137</strain>
    </source>
</reference>
<accession>A0A1P8KL20</accession>
<protein>
    <recommendedName>
        <fullName evidence="4">Transporter</fullName>
    </recommendedName>
</protein>
<dbReference type="GO" id="GO:0015562">
    <property type="term" value="F:efflux transmembrane transporter activity"/>
    <property type="evidence" value="ECO:0007669"/>
    <property type="project" value="InterPro"/>
</dbReference>